<dbReference type="EMBL" id="MU006571">
    <property type="protein sequence ID" value="KAF2747674.1"/>
    <property type="molecule type" value="Genomic_DNA"/>
</dbReference>
<accession>A0A6A6VD76</accession>
<protein>
    <submittedName>
        <fullName evidence="2">Uncharacterized protein</fullName>
    </submittedName>
</protein>
<dbReference type="Proteomes" id="UP000799440">
    <property type="component" value="Unassembled WGS sequence"/>
</dbReference>
<feature type="chain" id="PRO_5025564860" evidence="1">
    <location>
        <begin position="19"/>
        <end position="126"/>
    </location>
</feature>
<feature type="signal peptide" evidence="1">
    <location>
        <begin position="1"/>
        <end position="18"/>
    </location>
</feature>
<keyword evidence="3" id="KW-1185">Reference proteome</keyword>
<dbReference type="OrthoDB" id="3745536at2759"/>
<keyword evidence="1" id="KW-0732">Signal</keyword>
<organism evidence="2 3">
    <name type="scientific">Sporormia fimetaria CBS 119925</name>
    <dbReference type="NCBI Taxonomy" id="1340428"/>
    <lineage>
        <taxon>Eukaryota</taxon>
        <taxon>Fungi</taxon>
        <taxon>Dikarya</taxon>
        <taxon>Ascomycota</taxon>
        <taxon>Pezizomycotina</taxon>
        <taxon>Dothideomycetes</taxon>
        <taxon>Pleosporomycetidae</taxon>
        <taxon>Pleosporales</taxon>
        <taxon>Sporormiaceae</taxon>
        <taxon>Sporormia</taxon>
    </lineage>
</organism>
<proteinExistence type="predicted"/>
<sequence>MKTAFFLSILATAASVTAAPTLAPRLTSIPVSIYEGAGCNNGIALTTAEIPTDGLCFPIYVIQGGSTNSALISTANLPSLPRGCSVQLFSDFTCSSVNVITQTSAGQCATFGPNKYVFSAKTVGSC</sequence>
<evidence type="ECO:0000313" key="3">
    <source>
        <dbReference type="Proteomes" id="UP000799440"/>
    </source>
</evidence>
<dbReference type="AlphaFoldDB" id="A0A6A6VD76"/>
<evidence type="ECO:0000313" key="2">
    <source>
        <dbReference type="EMBL" id="KAF2747674.1"/>
    </source>
</evidence>
<evidence type="ECO:0000256" key="1">
    <source>
        <dbReference type="SAM" id="SignalP"/>
    </source>
</evidence>
<reference evidence="2" key="1">
    <citation type="journal article" date="2020" name="Stud. Mycol.">
        <title>101 Dothideomycetes genomes: a test case for predicting lifestyles and emergence of pathogens.</title>
        <authorList>
            <person name="Haridas S."/>
            <person name="Albert R."/>
            <person name="Binder M."/>
            <person name="Bloem J."/>
            <person name="Labutti K."/>
            <person name="Salamov A."/>
            <person name="Andreopoulos B."/>
            <person name="Baker S."/>
            <person name="Barry K."/>
            <person name="Bills G."/>
            <person name="Bluhm B."/>
            <person name="Cannon C."/>
            <person name="Castanera R."/>
            <person name="Culley D."/>
            <person name="Daum C."/>
            <person name="Ezra D."/>
            <person name="Gonzalez J."/>
            <person name="Henrissat B."/>
            <person name="Kuo A."/>
            <person name="Liang C."/>
            <person name="Lipzen A."/>
            <person name="Lutzoni F."/>
            <person name="Magnuson J."/>
            <person name="Mondo S."/>
            <person name="Nolan M."/>
            <person name="Ohm R."/>
            <person name="Pangilinan J."/>
            <person name="Park H.-J."/>
            <person name="Ramirez L."/>
            <person name="Alfaro M."/>
            <person name="Sun H."/>
            <person name="Tritt A."/>
            <person name="Yoshinaga Y."/>
            <person name="Zwiers L.-H."/>
            <person name="Turgeon B."/>
            <person name="Goodwin S."/>
            <person name="Spatafora J."/>
            <person name="Crous P."/>
            <person name="Grigoriev I."/>
        </authorList>
    </citation>
    <scope>NUCLEOTIDE SEQUENCE</scope>
    <source>
        <strain evidence="2">CBS 119925</strain>
    </source>
</reference>
<gene>
    <name evidence="2" type="ORF">M011DRAFT_401700</name>
</gene>
<name>A0A6A6VD76_9PLEO</name>